<dbReference type="InterPro" id="IPR036908">
    <property type="entry name" value="RlpA-like_sf"/>
</dbReference>
<dbReference type="Gene3D" id="2.40.40.10">
    <property type="entry name" value="RlpA-like domain"/>
    <property type="match status" value="1"/>
</dbReference>
<feature type="non-terminal residue" evidence="2">
    <location>
        <position position="1"/>
    </location>
</feature>
<dbReference type="InterPro" id="IPR007112">
    <property type="entry name" value="Expansin/allergen_DPBB_dom"/>
</dbReference>
<dbReference type="InterPro" id="IPR009009">
    <property type="entry name" value="RlpA-like_DPBB"/>
</dbReference>
<dbReference type="PROSITE" id="PS50842">
    <property type="entry name" value="EXPANSIN_EG45"/>
    <property type="match status" value="1"/>
</dbReference>
<dbReference type="SUPFAM" id="SSF50685">
    <property type="entry name" value="Barwin-like endoglucanases"/>
    <property type="match status" value="1"/>
</dbReference>
<dbReference type="CDD" id="cd22269">
    <property type="entry name" value="DPBB_EG45-like"/>
    <property type="match status" value="1"/>
</dbReference>
<name>A0A1D1XRY7_9ARAE</name>
<protein>
    <submittedName>
        <fullName evidence="2">EG45-like domain containing protein 2</fullName>
    </submittedName>
</protein>
<dbReference type="AlphaFoldDB" id="A0A1D1XRY7"/>
<evidence type="ECO:0000313" key="2">
    <source>
        <dbReference type="EMBL" id="JAT45155.1"/>
    </source>
</evidence>
<gene>
    <name evidence="2" type="primary">EGC2_1</name>
    <name evidence="2" type="ORF">g.108454</name>
</gene>
<dbReference type="Pfam" id="PF03330">
    <property type="entry name" value="DPBB_1"/>
    <property type="match status" value="1"/>
</dbReference>
<reference evidence="2" key="1">
    <citation type="submission" date="2015-07" db="EMBL/GenBank/DDBJ databases">
        <title>Transcriptome Assembly of Anthurium amnicola.</title>
        <authorList>
            <person name="Suzuki J."/>
        </authorList>
    </citation>
    <scope>NUCLEOTIDE SEQUENCE</scope>
</reference>
<evidence type="ECO:0000259" key="1">
    <source>
        <dbReference type="PROSITE" id="PS50842"/>
    </source>
</evidence>
<dbReference type="PANTHER" id="PTHR47480:SF1">
    <property type="entry name" value="EG45-LIKE DOMAIN CONTAINING PROTEIN 1"/>
    <property type="match status" value="1"/>
</dbReference>
<sequence length="200" mass="21088">YIYPSRGIHLWMQGDPTAPASSFRLEASCGTIVAFNPVVPPSRFIHRERPEEAMPTRHLLLPCLLSLVLALPFSDADVGTAAVYHPPYAPTACFGGDTSQFPPGGMFAAAGEAIWDNGAACGRQYLVRCLSSAVRRACTAGQPVARVTIVDRAATAVSPPSRRGTTMVLSQAAFGAITDSAAGAIPQINLECMQTSLLEA</sequence>
<dbReference type="EMBL" id="GDJX01022781">
    <property type="protein sequence ID" value="JAT45155.1"/>
    <property type="molecule type" value="Transcribed_RNA"/>
</dbReference>
<dbReference type="PANTHER" id="PTHR47480">
    <property type="entry name" value="EG45-LIKE DOMAIN CONTAINING PROTEIN"/>
    <property type="match status" value="1"/>
</dbReference>
<accession>A0A1D1XRY7</accession>
<organism evidence="2">
    <name type="scientific">Anthurium amnicola</name>
    <dbReference type="NCBI Taxonomy" id="1678845"/>
    <lineage>
        <taxon>Eukaryota</taxon>
        <taxon>Viridiplantae</taxon>
        <taxon>Streptophyta</taxon>
        <taxon>Embryophyta</taxon>
        <taxon>Tracheophyta</taxon>
        <taxon>Spermatophyta</taxon>
        <taxon>Magnoliopsida</taxon>
        <taxon>Liliopsida</taxon>
        <taxon>Araceae</taxon>
        <taxon>Pothoideae</taxon>
        <taxon>Potheae</taxon>
        <taxon>Anthurium</taxon>
    </lineage>
</organism>
<feature type="domain" description="Expansin-like EG45" evidence="1">
    <location>
        <begin position="90"/>
        <end position="186"/>
    </location>
</feature>
<proteinExistence type="predicted"/>